<dbReference type="Proteomes" id="UP000811609">
    <property type="component" value="Chromosome 5"/>
</dbReference>
<sequence length="309" mass="34691">MEGKVLDQFLLSTARLSVCQGNMAASPLNPKSHYHVRSNSLPSRTHPLISEVEEQLSRLRASEAKSSSSSISQKLGGLQDLHDHVDKLLQLPLTQQTLAQEHHAQWAEELLNGSVRLLDVCGIAKDVLLQTKECTNEIQSFMRRRRGGDAEFGREVRNYLVSRKSIKKAIHKTLKGMESKCNNKTIETVAMVNMLSEVEAVTLSVFESLLSFVAGPKLPSKSSGWFLVSKLVHPKRVSCEDEETKLEKVDAALQSLLRTSKSDDLVHIENAQNLLGKFEPSIQNLEEELECLFRRLIKTRVSLLNIFNH</sequence>
<name>A0A8T1QH57_CARIL</name>
<dbReference type="Pfam" id="PF03087">
    <property type="entry name" value="BPS1"/>
    <property type="match status" value="1"/>
</dbReference>
<dbReference type="PANTHER" id="PTHR33070:SF129">
    <property type="entry name" value="DUF241 DOMAIN PROTEIN"/>
    <property type="match status" value="1"/>
</dbReference>
<dbReference type="GO" id="GO:0048367">
    <property type="term" value="P:shoot system development"/>
    <property type="evidence" value="ECO:0007669"/>
    <property type="project" value="InterPro"/>
</dbReference>
<dbReference type="PANTHER" id="PTHR33070">
    <property type="entry name" value="OS06G0725500 PROTEIN"/>
    <property type="match status" value="1"/>
</dbReference>
<dbReference type="EMBL" id="CM031813">
    <property type="protein sequence ID" value="KAG6653621.1"/>
    <property type="molecule type" value="Genomic_DNA"/>
</dbReference>
<dbReference type="AlphaFoldDB" id="A0A8T1QH57"/>
<dbReference type="GO" id="GO:0048364">
    <property type="term" value="P:root development"/>
    <property type="evidence" value="ECO:0007669"/>
    <property type="project" value="InterPro"/>
</dbReference>
<proteinExistence type="predicted"/>
<evidence type="ECO:0000313" key="3">
    <source>
        <dbReference type="Proteomes" id="UP000811609"/>
    </source>
</evidence>
<accession>A0A8T1QH57</accession>
<evidence type="ECO:0008006" key="4">
    <source>
        <dbReference type="Google" id="ProtNLM"/>
    </source>
</evidence>
<protein>
    <recommendedName>
        <fullName evidence="4">DUF241 domain protein</fullName>
    </recommendedName>
</protein>
<organism evidence="2 3">
    <name type="scientific">Carya illinoinensis</name>
    <name type="common">Pecan</name>
    <dbReference type="NCBI Taxonomy" id="32201"/>
    <lineage>
        <taxon>Eukaryota</taxon>
        <taxon>Viridiplantae</taxon>
        <taxon>Streptophyta</taxon>
        <taxon>Embryophyta</taxon>
        <taxon>Tracheophyta</taxon>
        <taxon>Spermatophyta</taxon>
        <taxon>Magnoliopsida</taxon>
        <taxon>eudicotyledons</taxon>
        <taxon>Gunneridae</taxon>
        <taxon>Pentapetalae</taxon>
        <taxon>rosids</taxon>
        <taxon>fabids</taxon>
        <taxon>Fagales</taxon>
        <taxon>Juglandaceae</taxon>
        <taxon>Carya</taxon>
    </lineage>
</organism>
<keyword evidence="1" id="KW-0175">Coiled coil</keyword>
<feature type="coiled-coil region" evidence="1">
    <location>
        <begin position="239"/>
        <end position="302"/>
    </location>
</feature>
<dbReference type="InterPro" id="IPR004320">
    <property type="entry name" value="BPS1_pln"/>
</dbReference>
<evidence type="ECO:0000313" key="2">
    <source>
        <dbReference type="EMBL" id="KAG6653621.1"/>
    </source>
</evidence>
<reference evidence="2" key="1">
    <citation type="submission" date="2020-12" db="EMBL/GenBank/DDBJ databases">
        <title>WGS assembly of Carya illinoinensis cv. Pawnee.</title>
        <authorList>
            <person name="Platts A."/>
            <person name="Shu S."/>
            <person name="Wright S."/>
            <person name="Barry K."/>
            <person name="Edger P."/>
            <person name="Pires J.C."/>
            <person name="Schmutz J."/>
        </authorList>
    </citation>
    <scope>NUCLEOTIDE SEQUENCE</scope>
    <source>
        <tissue evidence="2">Leaf</tissue>
    </source>
</reference>
<gene>
    <name evidence="2" type="ORF">CIPAW_05G090300</name>
</gene>
<keyword evidence="3" id="KW-1185">Reference proteome</keyword>
<evidence type="ECO:0000256" key="1">
    <source>
        <dbReference type="SAM" id="Coils"/>
    </source>
</evidence>
<comment type="caution">
    <text evidence="2">The sequence shown here is derived from an EMBL/GenBank/DDBJ whole genome shotgun (WGS) entry which is preliminary data.</text>
</comment>